<dbReference type="CDD" id="cd21836">
    <property type="entry name" value="adhesin_CP"/>
    <property type="match status" value="1"/>
</dbReference>
<name>W0Q840_9PAST</name>
<proteinExistence type="predicted"/>
<evidence type="ECO:0000256" key="1">
    <source>
        <dbReference type="SAM" id="SignalP"/>
    </source>
</evidence>
<protein>
    <submittedName>
        <fullName evidence="3">Adhesin</fullName>
    </submittedName>
</protein>
<keyword evidence="4" id="KW-1185">Reference proteome</keyword>
<evidence type="ECO:0000313" key="3">
    <source>
        <dbReference type="EMBL" id="AHG75059.1"/>
    </source>
</evidence>
<evidence type="ECO:0000259" key="2">
    <source>
        <dbReference type="Pfam" id="PF24574"/>
    </source>
</evidence>
<dbReference type="PATRIC" id="fig|1433287.3.peg.533"/>
<dbReference type="HOGENOM" id="CLU_124940_0_0_6"/>
<sequence length="151" mass="16888">MWLSSTLDNISSQYLKGNFMKKLMMIATAAMMVSGFAHAAGEQSDPREAHESTVKTSTVKYSCQNGRKVTVKYGFNKQGIPTYAEAKLNGKTRFMPINLNTTDATGTNFGDENNFSLYGDPMEFDNHRKAEMSIQSPSSEILYKFCKPRKS</sequence>
<evidence type="ECO:0000313" key="4">
    <source>
        <dbReference type="Proteomes" id="UP000066995"/>
    </source>
</evidence>
<dbReference type="InterPro" id="IPR056025">
    <property type="entry name" value="ACP_dom"/>
</dbReference>
<feature type="chain" id="PRO_5004793863" evidence="1">
    <location>
        <begin position="40"/>
        <end position="151"/>
    </location>
</feature>
<accession>W0Q840</accession>
<dbReference type="KEGG" id="mvi:X808_5360"/>
<dbReference type="Pfam" id="PF24574">
    <property type="entry name" value="Nm-ACP"/>
    <property type="match status" value="1"/>
</dbReference>
<dbReference type="eggNOG" id="ENOG5032YVK">
    <property type="taxonomic scope" value="Bacteria"/>
</dbReference>
<dbReference type="Proteomes" id="UP000066995">
    <property type="component" value="Chromosome"/>
</dbReference>
<feature type="signal peptide" evidence="1">
    <location>
        <begin position="1"/>
        <end position="39"/>
    </location>
</feature>
<dbReference type="EMBL" id="CP006943">
    <property type="protein sequence ID" value="AHG75059.1"/>
    <property type="molecule type" value="Genomic_DNA"/>
</dbReference>
<gene>
    <name evidence="3" type="ORF">X808_5360</name>
</gene>
<feature type="domain" description="ACP-like" evidence="2">
    <location>
        <begin position="55"/>
        <end position="148"/>
    </location>
</feature>
<dbReference type="STRING" id="1433287.X808_5360"/>
<keyword evidence="1" id="KW-0732">Signal</keyword>
<reference evidence="3 4" key="1">
    <citation type="submission" date="2013-12" db="EMBL/GenBank/DDBJ databases">
        <title>Annotation of the Mannheimia varigena USDA-ARS-USMARC-1296 complete genome.</title>
        <authorList>
            <person name="Harhay G.P."/>
            <person name="Clawson M.L."/>
            <person name="Murray R.W."/>
            <person name="Lubbers B.V."/>
            <person name="Heaton M.P."/>
            <person name="Chitko-Mckown C.G."/>
            <person name="Harhay D.M."/>
            <person name="Smith T.P.L."/>
        </authorList>
    </citation>
    <scope>NUCLEOTIDE SEQUENCE [LARGE SCALE GENOMIC DNA]</scope>
    <source>
        <strain evidence="3 4">USDA-ARS-USMARC-1296</strain>
    </source>
</reference>
<organism evidence="3 4">
    <name type="scientific">Mannheimia varigena USDA-ARS-USMARC-1296</name>
    <dbReference type="NCBI Taxonomy" id="1433287"/>
    <lineage>
        <taxon>Bacteria</taxon>
        <taxon>Pseudomonadati</taxon>
        <taxon>Pseudomonadota</taxon>
        <taxon>Gammaproteobacteria</taxon>
        <taxon>Pasteurellales</taxon>
        <taxon>Pasteurellaceae</taxon>
        <taxon>Mannheimia</taxon>
    </lineage>
</organism>
<dbReference type="AlphaFoldDB" id="W0Q840"/>